<sequence>MWANGLTMVELQNGTDSSGTPGYSYQCVPGIDANGDSNTSLTFLVNTNNATQDPPYYFLCGSTAKHVILYSFTPQATPSDLTSDCISQMSTVITLDCPVASVMFYPPTGVLYVAGSNGDLSTWTVTFDSETGIPSVASINSTNVYDSAPNGQIQLFLVNTGSGSPYAVATGLCTSTQNGLVYFSADLQETGFLSDTPADTVAIAPAPNGLYAVTATTLQYYNAANIKTSQALADSFTAPWQTQVTAPSGTTFTSATFCAMPGVTDYPQGLLLIGGYIGSSDNSDENGVVYAYNPATGSSEELESSISGPVYGIIGDCVTHALYCNGSNGLGFLNLNPGADGALNTTLVVNTPTKSNGKGWLHILEDIAFAAIVVATTAVGAPEVAVEEVELDAGADAVVDESGYDADSEDNDDTDSEGGDDDDAPVNDAQLAQSQAVQAPPPVDGTPTDGVDAPMNDAQLAQSQVNQAQPPVDGTPTAGANNV</sequence>
<feature type="compositionally biased region" description="Acidic residues" evidence="1">
    <location>
        <begin position="393"/>
        <end position="425"/>
    </location>
</feature>
<evidence type="ECO:0000313" key="3">
    <source>
        <dbReference type="Proteomes" id="UP000283458"/>
    </source>
</evidence>
<name>A0A418W164_9PROT</name>
<keyword evidence="3" id="KW-1185">Reference proteome</keyword>
<dbReference type="SUPFAM" id="SSF50965">
    <property type="entry name" value="Galactose oxidase, central domain"/>
    <property type="match status" value="1"/>
</dbReference>
<comment type="caution">
    <text evidence="2">The sequence shown here is derived from an EMBL/GenBank/DDBJ whole genome shotgun (WGS) entry which is preliminary data.</text>
</comment>
<dbReference type="InterPro" id="IPR011043">
    <property type="entry name" value="Gal_Oxase/kelch_b-propeller"/>
</dbReference>
<gene>
    <name evidence="2" type="ORF">D3877_03375</name>
</gene>
<reference evidence="2 3" key="1">
    <citation type="submission" date="2018-09" db="EMBL/GenBank/DDBJ databases">
        <authorList>
            <person name="Zhu H."/>
        </authorList>
    </citation>
    <scope>NUCLEOTIDE SEQUENCE [LARGE SCALE GENOMIC DNA]</scope>
    <source>
        <strain evidence="2 3">K2W22B-5</strain>
    </source>
</reference>
<protein>
    <submittedName>
        <fullName evidence="2">Uncharacterized protein</fullName>
    </submittedName>
</protein>
<proteinExistence type="predicted"/>
<feature type="compositionally biased region" description="Polar residues" evidence="1">
    <location>
        <begin position="459"/>
        <end position="469"/>
    </location>
</feature>
<dbReference type="AlphaFoldDB" id="A0A418W164"/>
<accession>A0A418W164</accession>
<organism evidence="2 3">
    <name type="scientific">Azospirillum cavernae</name>
    <dbReference type="NCBI Taxonomy" id="2320860"/>
    <lineage>
        <taxon>Bacteria</taxon>
        <taxon>Pseudomonadati</taxon>
        <taxon>Pseudomonadota</taxon>
        <taxon>Alphaproteobacteria</taxon>
        <taxon>Rhodospirillales</taxon>
        <taxon>Azospirillaceae</taxon>
        <taxon>Azospirillum</taxon>
    </lineage>
</organism>
<evidence type="ECO:0000256" key="1">
    <source>
        <dbReference type="SAM" id="MobiDB-lite"/>
    </source>
</evidence>
<dbReference type="Proteomes" id="UP000283458">
    <property type="component" value="Unassembled WGS sequence"/>
</dbReference>
<evidence type="ECO:0000313" key="2">
    <source>
        <dbReference type="EMBL" id="RJF83699.1"/>
    </source>
</evidence>
<feature type="region of interest" description="Disordered" evidence="1">
    <location>
        <begin position="393"/>
        <end position="483"/>
    </location>
</feature>
<dbReference type="EMBL" id="QYUL01000001">
    <property type="protein sequence ID" value="RJF83699.1"/>
    <property type="molecule type" value="Genomic_DNA"/>
</dbReference>